<feature type="compositionally biased region" description="Basic and acidic residues" evidence="1">
    <location>
        <begin position="68"/>
        <end position="79"/>
    </location>
</feature>
<dbReference type="RefSeq" id="WP_169323617.1">
    <property type="nucleotide sequence ID" value="NZ_JABCJJ010000004.1"/>
</dbReference>
<reference evidence="3 4" key="1">
    <citation type="submission" date="2020-04" db="EMBL/GenBank/DDBJ databases">
        <title>Sequencing and Assembly of C. fimi.</title>
        <authorList>
            <person name="Ramsey A.R."/>
        </authorList>
    </citation>
    <scope>NUCLEOTIDE SEQUENCE [LARGE SCALE GENOMIC DNA]</scope>
    <source>
        <strain evidence="3 4">SB</strain>
    </source>
</reference>
<protein>
    <submittedName>
        <fullName evidence="3">Uncharacterized protein</fullName>
    </submittedName>
</protein>
<dbReference type="EMBL" id="JABCJJ010000004">
    <property type="protein sequence ID" value="NMR19359.1"/>
    <property type="molecule type" value="Genomic_DNA"/>
</dbReference>
<feature type="compositionally biased region" description="Basic and acidic residues" evidence="1">
    <location>
        <begin position="17"/>
        <end position="27"/>
    </location>
</feature>
<evidence type="ECO:0000256" key="1">
    <source>
        <dbReference type="SAM" id="MobiDB-lite"/>
    </source>
</evidence>
<proteinExistence type="predicted"/>
<evidence type="ECO:0000256" key="2">
    <source>
        <dbReference type="SAM" id="Phobius"/>
    </source>
</evidence>
<feature type="region of interest" description="Disordered" evidence="1">
    <location>
        <begin position="1"/>
        <end position="96"/>
    </location>
</feature>
<keyword evidence="2" id="KW-1133">Transmembrane helix</keyword>
<evidence type="ECO:0000313" key="4">
    <source>
        <dbReference type="Proteomes" id="UP000562124"/>
    </source>
</evidence>
<sequence>MAARHHDTGGTPDDGDQPERDLAERWAEIVAELSDLDTGPGAARDARAGGGDLDEGEPGAGGSGEPGRSPEVDAPRKDPGGTASFPVAPWVSAPPERAARELTGRDWEGTEQIDAAEAEVDEREHFVPPDPGPVLGGDPLLTMAWFGAAGVPIALLLMVVAWRDAPTGLVQGAAVVFAISCMVLVWRLPHRREESDDDPGAVV</sequence>
<dbReference type="Proteomes" id="UP000562124">
    <property type="component" value="Unassembled WGS sequence"/>
</dbReference>
<gene>
    <name evidence="3" type="ORF">HIR71_03850</name>
</gene>
<feature type="transmembrane region" description="Helical" evidence="2">
    <location>
        <begin position="168"/>
        <end position="186"/>
    </location>
</feature>
<keyword evidence="2" id="KW-0812">Transmembrane</keyword>
<keyword evidence="2" id="KW-0472">Membrane</keyword>
<comment type="caution">
    <text evidence="3">The sequence shown here is derived from an EMBL/GenBank/DDBJ whole genome shotgun (WGS) entry which is preliminary data.</text>
</comment>
<evidence type="ECO:0000313" key="3">
    <source>
        <dbReference type="EMBL" id="NMR19359.1"/>
    </source>
</evidence>
<accession>A0A7Y0LWT1</accession>
<dbReference type="AlphaFoldDB" id="A0A7Y0LWT1"/>
<organism evidence="3 4">
    <name type="scientific">Cellulomonas fimi</name>
    <dbReference type="NCBI Taxonomy" id="1708"/>
    <lineage>
        <taxon>Bacteria</taxon>
        <taxon>Bacillati</taxon>
        <taxon>Actinomycetota</taxon>
        <taxon>Actinomycetes</taxon>
        <taxon>Micrococcales</taxon>
        <taxon>Cellulomonadaceae</taxon>
        <taxon>Cellulomonas</taxon>
    </lineage>
</organism>
<keyword evidence="4" id="KW-1185">Reference proteome</keyword>
<name>A0A7Y0LWT1_CELFI</name>
<feature type="transmembrane region" description="Helical" evidence="2">
    <location>
        <begin position="140"/>
        <end position="162"/>
    </location>
</feature>